<feature type="transmembrane region" description="Helical" evidence="2">
    <location>
        <begin position="323"/>
        <end position="342"/>
    </location>
</feature>
<feature type="transmembrane region" description="Helical" evidence="2">
    <location>
        <begin position="476"/>
        <end position="495"/>
    </location>
</feature>
<proteinExistence type="predicted"/>
<evidence type="ECO:0000313" key="4">
    <source>
        <dbReference type="Proteomes" id="UP000317722"/>
    </source>
</evidence>
<feature type="compositionally biased region" description="Basic residues" evidence="1">
    <location>
        <begin position="175"/>
        <end position="187"/>
    </location>
</feature>
<keyword evidence="2" id="KW-0472">Membrane</keyword>
<feature type="transmembrane region" description="Helical" evidence="2">
    <location>
        <begin position="389"/>
        <end position="409"/>
    </location>
</feature>
<dbReference type="InterPro" id="IPR010640">
    <property type="entry name" value="Low_temperature_requirement_A"/>
</dbReference>
<dbReference type="OrthoDB" id="7698234at2"/>
<accession>A0A502CZ30</accession>
<feature type="transmembrane region" description="Helical" evidence="2">
    <location>
        <begin position="354"/>
        <end position="377"/>
    </location>
</feature>
<comment type="caution">
    <text evidence="3">The sequence shown here is derived from an EMBL/GenBank/DDBJ whole genome shotgun (WGS) entry which is preliminary data.</text>
</comment>
<evidence type="ECO:0000313" key="3">
    <source>
        <dbReference type="EMBL" id="TPG17011.1"/>
    </source>
</evidence>
<dbReference type="PANTHER" id="PTHR36840">
    <property type="entry name" value="BLL5714 PROTEIN"/>
    <property type="match status" value="1"/>
</dbReference>
<evidence type="ECO:0000256" key="2">
    <source>
        <dbReference type="SAM" id="Phobius"/>
    </source>
</evidence>
<feature type="transmembrane region" description="Helical" evidence="2">
    <location>
        <begin position="452"/>
        <end position="470"/>
    </location>
</feature>
<keyword evidence="2" id="KW-0812">Transmembrane</keyword>
<dbReference type="Proteomes" id="UP000317722">
    <property type="component" value="Unassembled WGS sequence"/>
</dbReference>
<dbReference type="Pfam" id="PF06772">
    <property type="entry name" value="LtrA"/>
    <property type="match status" value="1"/>
</dbReference>
<evidence type="ECO:0008006" key="5">
    <source>
        <dbReference type="Google" id="ProtNLM"/>
    </source>
</evidence>
<reference evidence="3 4" key="1">
    <citation type="journal article" date="2019" name="Environ. Microbiol.">
        <title>Species interactions and distinct microbial communities in high Arctic permafrost affected cryosols are associated with the CH4 and CO2 gas fluxes.</title>
        <authorList>
            <person name="Altshuler I."/>
            <person name="Hamel J."/>
            <person name="Turney S."/>
            <person name="Magnuson E."/>
            <person name="Levesque R."/>
            <person name="Greer C."/>
            <person name="Whyte L.G."/>
        </authorList>
    </citation>
    <scope>NUCLEOTIDE SEQUENCE [LARGE SCALE GENOMIC DNA]</scope>
    <source>
        <strain evidence="3 4">S9.3A</strain>
    </source>
</reference>
<feature type="region of interest" description="Disordered" evidence="1">
    <location>
        <begin position="120"/>
        <end position="141"/>
    </location>
</feature>
<feature type="region of interest" description="Disordered" evidence="1">
    <location>
        <begin position="165"/>
        <end position="220"/>
    </location>
</feature>
<protein>
    <recommendedName>
        <fullName evidence="5">Low temperature requirement protein A</fullName>
    </recommendedName>
</protein>
<feature type="region of interest" description="Disordered" evidence="1">
    <location>
        <begin position="520"/>
        <end position="564"/>
    </location>
</feature>
<name>A0A502CZ30_9MICO</name>
<evidence type="ECO:0000256" key="1">
    <source>
        <dbReference type="SAM" id="MobiDB-lite"/>
    </source>
</evidence>
<dbReference type="PANTHER" id="PTHR36840:SF1">
    <property type="entry name" value="BLL5714 PROTEIN"/>
    <property type="match status" value="1"/>
</dbReference>
<keyword evidence="4" id="KW-1185">Reference proteome</keyword>
<organism evidence="3 4">
    <name type="scientific">Pedococcus bigeumensis</name>
    <dbReference type="NCBI Taxonomy" id="433644"/>
    <lineage>
        <taxon>Bacteria</taxon>
        <taxon>Bacillati</taxon>
        <taxon>Actinomycetota</taxon>
        <taxon>Actinomycetes</taxon>
        <taxon>Micrococcales</taxon>
        <taxon>Intrasporangiaceae</taxon>
        <taxon>Pedococcus</taxon>
    </lineage>
</organism>
<dbReference type="EMBL" id="RCZM01000003">
    <property type="protein sequence ID" value="TPG17011.1"/>
    <property type="molecule type" value="Genomic_DNA"/>
</dbReference>
<dbReference type="AlphaFoldDB" id="A0A502CZ30"/>
<keyword evidence="2" id="KW-1133">Transmembrane helix</keyword>
<gene>
    <name evidence="3" type="ORF">EAH86_09515</name>
</gene>
<sequence length="564" mass="61487">MGSPSASGQGAASRPVDDWCECLWLTPGGTGGRWWAPRSHVLDCPLPFRGVLRHLDEVRQRSKRLSRGPASPAALWLRWSHGAAGGRRAGRGGCWGRDSRGRLRPRGDLDDRMARAVLRPGRRRSSGGAHRGAARGARLGRRRAVRPPLCRDLVQLGAGRPLCQRRGVCHSHPDHPRRHVPRRRHGGHRTDPLRAASQRVRDRLRRAPGGDLAELDPDRSDPAGLAAAAVRWRHSAVDRGHLGRHPVEYVLWALGLGLDLGLLLLRGNSIDDERLARIQERFDQESTRRGGGRQGAEQRARAKADPVQVSVVDVDPDHLQERLGLFVIIVLGEVVSQLVFAASTREWGRDFVGVAVAAFIVLVGLWWLTFSYGFGGAPHTRMALLQPRFGLPMHLLTTTGVLALAAGFGKMAAEPEHHIGTALRWIMCSGLSLHFLVMTISGVTGGAPLRWLLGWGVPCTLAPLALAAWGSHLSNARVVALMFALIAWLILYARVAGRRWPVASGDSGGPEDCHLTLTPPGFSLRDTHPLRTQGDPDGQHPQPLHLVQGQRPPGAGVLPGDLRW</sequence>
<feature type="transmembrane region" description="Helical" evidence="2">
    <location>
        <begin position="421"/>
        <end position="440"/>
    </location>
</feature>